<dbReference type="GO" id="GO:0051267">
    <property type="term" value="F:CP2 mannose-ethanolamine phosphotransferase activity"/>
    <property type="evidence" value="ECO:0007669"/>
    <property type="project" value="TreeGrafter"/>
</dbReference>
<dbReference type="OrthoDB" id="272139at2759"/>
<feature type="domain" description="GPI ethanolamine phosphate transferase 2 C-terminal" evidence="2">
    <location>
        <begin position="355"/>
        <end position="484"/>
    </location>
</feature>
<keyword evidence="1" id="KW-1133">Transmembrane helix</keyword>
<feature type="transmembrane region" description="Helical" evidence="1">
    <location>
        <begin position="6"/>
        <end position="24"/>
    </location>
</feature>
<dbReference type="PANTHER" id="PTHR23072">
    <property type="entry name" value="PHOSPHATIDYLINOSITOL GLYCAN-RELATED"/>
    <property type="match status" value="1"/>
</dbReference>
<dbReference type="InterPro" id="IPR045687">
    <property type="entry name" value="PIGG/GPI7_C"/>
</dbReference>
<dbReference type="Pfam" id="PF19316">
    <property type="entry name" value="PIGO_PIGG"/>
    <property type="match status" value="2"/>
</dbReference>
<feature type="transmembrane region" description="Helical" evidence="1">
    <location>
        <begin position="376"/>
        <end position="393"/>
    </location>
</feature>
<name>A0A0D6EKK6_SPOSA</name>
<feature type="transmembrane region" description="Helical" evidence="1">
    <location>
        <begin position="437"/>
        <end position="459"/>
    </location>
</feature>
<evidence type="ECO:0000256" key="1">
    <source>
        <dbReference type="RuleBase" id="RU367106"/>
    </source>
</evidence>
<feature type="transmembrane region" description="Helical" evidence="1">
    <location>
        <begin position="352"/>
        <end position="370"/>
    </location>
</feature>
<comment type="caution">
    <text evidence="1">Lacks conserved residue(s) required for the propagation of feature annotation.</text>
</comment>
<dbReference type="PANTHER" id="PTHR23072:SF0">
    <property type="entry name" value="GPI ETHANOLAMINE PHOSPHATE TRANSFERASE 2"/>
    <property type="match status" value="1"/>
</dbReference>
<dbReference type="GO" id="GO:0005789">
    <property type="term" value="C:endoplasmic reticulum membrane"/>
    <property type="evidence" value="ECO:0007669"/>
    <property type="project" value="UniProtKB-SubCell"/>
</dbReference>
<dbReference type="GO" id="GO:0006506">
    <property type="term" value="P:GPI anchor biosynthetic process"/>
    <property type="evidence" value="ECO:0007669"/>
    <property type="project" value="UniProtKB-UniPathway"/>
</dbReference>
<feature type="transmembrane region" description="Helical" evidence="1">
    <location>
        <begin position="576"/>
        <end position="598"/>
    </location>
</feature>
<dbReference type="EMBL" id="CENE01000007">
    <property type="protein sequence ID" value="CEQ40524.1"/>
    <property type="molecule type" value="Genomic_DNA"/>
</dbReference>
<dbReference type="SUPFAM" id="SSF53649">
    <property type="entry name" value="Alkaline phosphatase-like"/>
    <property type="match status" value="1"/>
</dbReference>
<evidence type="ECO:0000259" key="2">
    <source>
        <dbReference type="Pfam" id="PF19316"/>
    </source>
</evidence>
<dbReference type="Pfam" id="PF01663">
    <property type="entry name" value="Phosphodiest"/>
    <property type="match status" value="1"/>
</dbReference>
<reference evidence="4" key="1">
    <citation type="submission" date="2015-02" db="EMBL/GenBank/DDBJ databases">
        <authorList>
            <person name="Gon?alves P."/>
        </authorList>
    </citation>
    <scope>NUCLEOTIDE SEQUENCE [LARGE SCALE GENOMIC DNA]</scope>
</reference>
<dbReference type="InterPro" id="IPR039527">
    <property type="entry name" value="PIGG/GPI7"/>
</dbReference>
<dbReference type="AlphaFoldDB" id="A0A0D6EKK6"/>
<organism evidence="3 4">
    <name type="scientific">Sporidiobolus salmonicolor</name>
    <name type="common">Yeast-like fungus</name>
    <name type="synonym">Sporobolomyces salmonicolor</name>
    <dbReference type="NCBI Taxonomy" id="5005"/>
    <lineage>
        <taxon>Eukaryota</taxon>
        <taxon>Fungi</taxon>
        <taxon>Dikarya</taxon>
        <taxon>Basidiomycota</taxon>
        <taxon>Pucciniomycotina</taxon>
        <taxon>Microbotryomycetes</taxon>
        <taxon>Sporidiobolales</taxon>
        <taxon>Sporidiobolaceae</taxon>
        <taxon>Sporobolomyces</taxon>
    </lineage>
</organism>
<evidence type="ECO:0000313" key="4">
    <source>
        <dbReference type="Proteomes" id="UP000243876"/>
    </source>
</evidence>
<dbReference type="Proteomes" id="UP000243876">
    <property type="component" value="Unassembled WGS sequence"/>
</dbReference>
<sequence length="676" mass="73237">MRSIARAPLIGVLVGAASLGFALFSRGFFPVKPLVTGWTESRKYAAGSASSEPSDDAPFSRLVFVLVDALRRLVSSGRALPCTAIAQPPTVTLPRIKGLTTGSSPTFLDAILNIAEESAATAALENVDSWVRQLATGEEKRKLVFAGDDTWLRLFPARWFAWSEGVSSFFVSDTQTVDTNVTRHLDFLLDNSSAILRPFTSAYPPEWDVLLLHYLGLDHVGHLGGPESPLMAPKQTEMDGIVQRLYEALEERDRADGRRSLLVLAGDHGMTEVAPSHPPLTPTPPVTHSSPYKHHEVVQQVDLVPTLSVLFDLGIPNGRAALRSSDKVTPSLGFLALSYPIWRTESLLVRRGVGAALVAYLGSFFATSFIEEEHEYWYFVTATALLVLALRPNYNLLDRLYLVASAASIRVLRSWTHNGQKDVPNLSISASLASNPLLSHSLLFFIYILISFIPLASLVGASRSYTRRTASPTQLLSKALAFGILATLVVLQAVVGAALRLKSDGAGEEGSTLLRALEAFELDDVMGLAKVGYGLGGAAWVFARVVEQSARPETKPSYQNELLLPIIMAYNGVSSYSLSVVSLLTYFSNFSGAIFFAVSARMLSTSASSPPSTASAHTLLATTFFGLTLSTLAASAVHFRYHLFAFTVFSPAVLYKIVWWAFVHLGTNLGLARVLA</sequence>
<gene>
    <name evidence="3" type="primary">SPOSA6832_02150</name>
</gene>
<comment type="pathway">
    <text evidence="1">Glycolipid biosynthesis; glycosylphosphatidylinositol-anchor biosynthesis.</text>
</comment>
<keyword evidence="1" id="KW-0812">Transmembrane</keyword>
<feature type="domain" description="GPI ethanolamine phosphate transferase 2 C-terminal" evidence="2">
    <location>
        <begin position="569"/>
        <end position="675"/>
    </location>
</feature>
<feature type="transmembrane region" description="Helical" evidence="1">
    <location>
        <begin position="619"/>
        <end position="637"/>
    </location>
</feature>
<keyword evidence="1" id="KW-0256">Endoplasmic reticulum</keyword>
<dbReference type="UniPathway" id="UPA00196"/>
<protein>
    <recommendedName>
        <fullName evidence="1">GPI ethanolamine phosphate transferase 2</fullName>
    </recommendedName>
</protein>
<keyword evidence="4" id="KW-1185">Reference proteome</keyword>
<evidence type="ECO:0000313" key="3">
    <source>
        <dbReference type="EMBL" id="CEQ40524.1"/>
    </source>
</evidence>
<comment type="similarity">
    <text evidence="1">Belongs to the PIGG/PIGN/PIGO family. PIGG subfamily.</text>
</comment>
<dbReference type="Gene3D" id="3.40.720.10">
    <property type="entry name" value="Alkaline Phosphatase, subunit A"/>
    <property type="match status" value="1"/>
</dbReference>
<keyword evidence="1" id="KW-0472">Membrane</keyword>
<comment type="function">
    <text evidence="1">Ethanolamine phosphate transferase involved in glycosylphosphatidylinositol-anchor biosynthesis. Transfers ethanolamine phosphate to the GPI second mannose.</text>
</comment>
<keyword evidence="1" id="KW-0808">Transferase</keyword>
<dbReference type="InterPro" id="IPR017850">
    <property type="entry name" value="Alkaline_phosphatase_core_sf"/>
</dbReference>
<dbReference type="InterPro" id="IPR002591">
    <property type="entry name" value="Phosphodiest/P_Trfase"/>
</dbReference>
<comment type="subcellular location">
    <subcellularLocation>
        <location evidence="1">Endoplasmic reticulum membrane</location>
        <topology evidence="1">Multi-pass membrane protein</topology>
    </subcellularLocation>
</comment>
<feature type="transmembrane region" description="Helical" evidence="1">
    <location>
        <begin position="479"/>
        <end position="499"/>
    </location>
</feature>
<keyword evidence="1" id="KW-0337">GPI-anchor biosynthesis</keyword>
<proteinExistence type="inferred from homology"/>
<accession>A0A0D6EKK6</accession>